<feature type="non-terminal residue" evidence="1">
    <location>
        <position position="114"/>
    </location>
</feature>
<evidence type="ECO:0000313" key="1">
    <source>
        <dbReference type="EMBL" id="GAX85213.1"/>
    </source>
</evidence>
<dbReference type="AlphaFoldDB" id="A0A250XQB0"/>
<proteinExistence type="predicted"/>
<evidence type="ECO:0000313" key="2">
    <source>
        <dbReference type="Proteomes" id="UP000232323"/>
    </source>
</evidence>
<dbReference type="InterPro" id="IPR008942">
    <property type="entry name" value="ENTH_VHS"/>
</dbReference>
<dbReference type="EMBL" id="BEGY01000156">
    <property type="protein sequence ID" value="GAX85213.1"/>
    <property type="molecule type" value="Genomic_DNA"/>
</dbReference>
<gene>
    <name evidence="1" type="ORF">CEUSTIGMA_g12633.t1</name>
</gene>
<accession>A0A250XQB0</accession>
<sequence>MQSIWVHEKEFVKLLDKIVQRATESNLQRLAELAVENESSYFKHVIRIFEKASTRANQNDSDDSQKKKQLNILFALSEILRLSSKTLRKNGRYGERATPIVKNLMLLLAITEHK</sequence>
<keyword evidence="2" id="KW-1185">Reference proteome</keyword>
<dbReference type="Gene3D" id="1.25.40.90">
    <property type="match status" value="1"/>
</dbReference>
<reference evidence="1 2" key="1">
    <citation type="submission" date="2017-08" db="EMBL/GenBank/DDBJ databases">
        <title>Acidophilic green algal genome provides insights into adaptation to an acidic environment.</title>
        <authorList>
            <person name="Hirooka S."/>
            <person name="Hirose Y."/>
            <person name="Kanesaki Y."/>
            <person name="Higuchi S."/>
            <person name="Fujiwara T."/>
            <person name="Onuma R."/>
            <person name="Era A."/>
            <person name="Ohbayashi R."/>
            <person name="Uzuka A."/>
            <person name="Nozaki H."/>
            <person name="Yoshikawa H."/>
            <person name="Miyagishima S.Y."/>
        </authorList>
    </citation>
    <scope>NUCLEOTIDE SEQUENCE [LARGE SCALE GENOMIC DNA]</scope>
    <source>
        <strain evidence="1 2">NIES-2499</strain>
    </source>
</reference>
<dbReference type="Proteomes" id="UP000232323">
    <property type="component" value="Unassembled WGS sequence"/>
</dbReference>
<comment type="caution">
    <text evidence="1">The sequence shown here is derived from an EMBL/GenBank/DDBJ whole genome shotgun (WGS) entry which is preliminary data.</text>
</comment>
<protein>
    <submittedName>
        <fullName evidence="1">Uncharacterized protein</fullName>
    </submittedName>
</protein>
<organism evidence="1 2">
    <name type="scientific">Chlamydomonas eustigma</name>
    <dbReference type="NCBI Taxonomy" id="1157962"/>
    <lineage>
        <taxon>Eukaryota</taxon>
        <taxon>Viridiplantae</taxon>
        <taxon>Chlorophyta</taxon>
        <taxon>core chlorophytes</taxon>
        <taxon>Chlorophyceae</taxon>
        <taxon>CS clade</taxon>
        <taxon>Chlamydomonadales</taxon>
        <taxon>Chlamydomonadaceae</taxon>
        <taxon>Chlamydomonas</taxon>
    </lineage>
</organism>
<name>A0A250XQB0_9CHLO</name>